<dbReference type="InterPro" id="IPR010982">
    <property type="entry name" value="Lambda_DNA-bd_dom_sf"/>
</dbReference>
<dbReference type="Pfam" id="PF21259">
    <property type="entry name" value="Rgg_C"/>
    <property type="match status" value="1"/>
</dbReference>
<evidence type="ECO:0000313" key="3">
    <source>
        <dbReference type="Proteomes" id="UP000286773"/>
    </source>
</evidence>
<dbReference type="InterPro" id="IPR011990">
    <property type="entry name" value="TPR-like_helical_dom_sf"/>
</dbReference>
<accession>A0A430AQB7</accession>
<reference evidence="2 3" key="1">
    <citation type="submission" date="2017-05" db="EMBL/GenBank/DDBJ databases">
        <title>Vagococcus spp. assemblies.</title>
        <authorList>
            <person name="Gulvik C.A."/>
        </authorList>
    </citation>
    <scope>NUCLEOTIDE SEQUENCE [LARGE SCALE GENOMIC DNA]</scope>
    <source>
        <strain evidence="2 3">LMG 24798</strain>
    </source>
</reference>
<proteinExistence type="predicted"/>
<dbReference type="EMBL" id="NGKC01000013">
    <property type="protein sequence ID" value="RSU10255.1"/>
    <property type="molecule type" value="Genomic_DNA"/>
</dbReference>
<dbReference type="SMART" id="SM00530">
    <property type="entry name" value="HTH_XRE"/>
    <property type="match status" value="1"/>
</dbReference>
<comment type="caution">
    <text evidence="2">The sequence shown here is derived from an EMBL/GenBank/DDBJ whole genome shotgun (WGS) entry which is preliminary data.</text>
</comment>
<evidence type="ECO:0000313" key="2">
    <source>
        <dbReference type="EMBL" id="RSU10255.1"/>
    </source>
</evidence>
<dbReference type="CDD" id="cd00093">
    <property type="entry name" value="HTH_XRE"/>
    <property type="match status" value="1"/>
</dbReference>
<dbReference type="AlphaFoldDB" id="A0A430AQB7"/>
<dbReference type="InterPro" id="IPR001387">
    <property type="entry name" value="Cro/C1-type_HTH"/>
</dbReference>
<dbReference type="PANTHER" id="PTHR37038">
    <property type="entry name" value="TRANSCRIPTIONAL REGULATOR-RELATED"/>
    <property type="match status" value="1"/>
</dbReference>
<dbReference type="PROSITE" id="PS50943">
    <property type="entry name" value="HTH_CROC1"/>
    <property type="match status" value="1"/>
</dbReference>
<dbReference type="GO" id="GO:0003677">
    <property type="term" value="F:DNA binding"/>
    <property type="evidence" value="ECO:0007669"/>
    <property type="project" value="InterPro"/>
</dbReference>
<evidence type="ECO:0000259" key="1">
    <source>
        <dbReference type="PROSITE" id="PS50943"/>
    </source>
</evidence>
<dbReference type="OrthoDB" id="2315941at2"/>
<dbReference type="SUPFAM" id="SSF47413">
    <property type="entry name" value="lambda repressor-like DNA-binding domains"/>
    <property type="match status" value="1"/>
</dbReference>
<dbReference type="Gene3D" id="1.25.40.10">
    <property type="entry name" value="Tetratricopeptide repeat domain"/>
    <property type="match status" value="1"/>
</dbReference>
<name>A0A430AQB7_9ENTE</name>
<organism evidence="2 3">
    <name type="scientific">Vagococcus acidifermentans</name>
    <dbReference type="NCBI Taxonomy" id="564710"/>
    <lineage>
        <taxon>Bacteria</taxon>
        <taxon>Bacillati</taxon>
        <taxon>Bacillota</taxon>
        <taxon>Bacilli</taxon>
        <taxon>Lactobacillales</taxon>
        <taxon>Enterococcaceae</taxon>
        <taxon>Vagococcus</taxon>
    </lineage>
</organism>
<keyword evidence="3" id="KW-1185">Reference proteome</keyword>
<dbReference type="InterPro" id="IPR053163">
    <property type="entry name" value="HTH-type_regulator_Rgg"/>
</dbReference>
<protein>
    <recommendedName>
        <fullName evidence="1">HTH cro/C1-type domain-containing protein</fullName>
    </recommendedName>
</protein>
<feature type="domain" description="HTH cro/C1-type" evidence="1">
    <location>
        <begin position="7"/>
        <end position="60"/>
    </location>
</feature>
<gene>
    <name evidence="2" type="ORF">CBF27_10950</name>
</gene>
<sequence>MHFGETFKKFRINKGLSLVDAADNIVSPQFLGRFEKGQSDMTISNLYLLLSHINVGIDEFFYEYQKNRALFSLEVFEEQLDLIYHTKDRHLWLKLYRKNLENVTEETNQYYHIDQCLKNWSNYVFKTEYIIDFQTIIDYLEAIETWGKYEYFLATFFIRNIPVKHLSLLFQKVFQKKIDQLPLQAQAYDFYFHVSTRLIAEKEYDLAEKVIEYFEKIQEPEKVLFNMWILASQKLLKAILLLDKEPEQGVLQCQQLLSLYEDLEFYIYAKRIKEIVFEMTGEKLV</sequence>
<dbReference type="Pfam" id="PF01381">
    <property type="entry name" value="HTH_3"/>
    <property type="match status" value="1"/>
</dbReference>
<dbReference type="RefSeq" id="WP_126814351.1">
    <property type="nucleotide sequence ID" value="NZ_NGKC01000013.1"/>
</dbReference>
<dbReference type="Proteomes" id="UP000286773">
    <property type="component" value="Unassembled WGS sequence"/>
</dbReference>
<dbReference type="InterPro" id="IPR010057">
    <property type="entry name" value="Transcription_activator_Rgg_C"/>
</dbReference>